<evidence type="ECO:0000256" key="2">
    <source>
        <dbReference type="ARBA" id="ARBA00023002"/>
    </source>
</evidence>
<evidence type="ECO:0000313" key="6">
    <source>
        <dbReference type="Proteomes" id="UP000678393"/>
    </source>
</evidence>
<dbReference type="OrthoDB" id="1510206at2759"/>
<evidence type="ECO:0000256" key="3">
    <source>
        <dbReference type="SAM" id="MobiDB-lite"/>
    </source>
</evidence>
<evidence type="ECO:0000313" key="5">
    <source>
        <dbReference type="EMBL" id="CAG5131646.1"/>
    </source>
</evidence>
<feature type="region of interest" description="Disordered" evidence="3">
    <location>
        <begin position="544"/>
        <end position="594"/>
    </location>
</feature>
<accession>A0A8S3ZXW2</accession>
<gene>
    <name evidence="5" type="ORF">CUNI_LOCUS17204</name>
</gene>
<dbReference type="PANTHER" id="PTHR23382">
    <property type="entry name" value="MALATE DEHYDROGENASE"/>
    <property type="match status" value="1"/>
</dbReference>
<dbReference type="Gene3D" id="3.90.110.10">
    <property type="entry name" value="Lactate dehydrogenase/glycoside hydrolase, family 4, C-terminal"/>
    <property type="match status" value="1"/>
</dbReference>
<dbReference type="FunFam" id="3.40.50.720:FF:000144">
    <property type="entry name" value="Malate dehydrogenase [NADP]"/>
    <property type="match status" value="1"/>
</dbReference>
<dbReference type="InterPro" id="IPR010945">
    <property type="entry name" value="Malate_DH_type2"/>
</dbReference>
<comment type="similarity">
    <text evidence="1">Belongs to the LDH/MDH superfamily. MDH type 2 family.</text>
</comment>
<dbReference type="GO" id="GO:0006108">
    <property type="term" value="P:malate metabolic process"/>
    <property type="evidence" value="ECO:0007669"/>
    <property type="project" value="InterPro"/>
</dbReference>
<dbReference type="Proteomes" id="UP000678393">
    <property type="component" value="Unassembled WGS sequence"/>
</dbReference>
<dbReference type="AlphaFoldDB" id="A0A8S3ZXW2"/>
<dbReference type="GO" id="GO:0016615">
    <property type="term" value="F:malate dehydrogenase activity"/>
    <property type="evidence" value="ECO:0007669"/>
    <property type="project" value="InterPro"/>
</dbReference>
<dbReference type="SUPFAM" id="SSF51735">
    <property type="entry name" value="NAD(P)-binding Rossmann-fold domains"/>
    <property type="match status" value="1"/>
</dbReference>
<feature type="domain" description="Lactate/malate dehydrogenase C-terminal" evidence="4">
    <location>
        <begin position="292"/>
        <end position="455"/>
    </location>
</feature>
<name>A0A8S3ZXW2_9EUPU</name>
<feature type="compositionally biased region" description="Polar residues" evidence="3">
    <location>
        <begin position="558"/>
        <end position="567"/>
    </location>
</feature>
<dbReference type="EMBL" id="CAJHNH020004779">
    <property type="protein sequence ID" value="CAG5131646.1"/>
    <property type="molecule type" value="Genomic_DNA"/>
</dbReference>
<evidence type="ECO:0000256" key="1">
    <source>
        <dbReference type="ARBA" id="ARBA00009613"/>
    </source>
</evidence>
<keyword evidence="2" id="KW-0560">Oxidoreductase</keyword>
<dbReference type="GO" id="GO:0016616">
    <property type="term" value="F:oxidoreductase activity, acting on the CH-OH group of donors, NAD or NADP as acceptor"/>
    <property type="evidence" value="ECO:0007669"/>
    <property type="project" value="InterPro"/>
</dbReference>
<dbReference type="InterPro" id="IPR022383">
    <property type="entry name" value="Lactate/malate_DH_C"/>
</dbReference>
<protein>
    <recommendedName>
        <fullName evidence="4">Lactate/malate dehydrogenase C-terminal domain-containing protein</fullName>
    </recommendedName>
</protein>
<keyword evidence="6" id="KW-1185">Reference proteome</keyword>
<dbReference type="Pfam" id="PF02866">
    <property type="entry name" value="Ldh_1_C"/>
    <property type="match status" value="1"/>
</dbReference>
<sequence length="594" mass="66403">MAKIVLAGRSDCPYLARCELLGDRLARNLRKFKLHKIILQPEQWESWLAETCKERGWSFKKSPIVWRELIDRGGKGVLIGDANDFQEYAKAYYDVLSEMTTLDMNVVSLENKITKDMSDEQERYYRSLSQPITVCITNAGNPVCYYLLNSLVSGEVFGPDVEIIVHLLASSVNDYELVKGTAMEAEDLASRFLRGVKVFTNAHDAFEDCKFIISLDTLSKRKNESEKEWLERNEEFFSIFAFIINDKAHKLCKVLLCGNGPVNFNATIVAENAPNLPHQNIVVVSALIENYAKSVIAEKLNVNTAGVVNLIVWGNITGKYFLDLNHCRIHGYRGAVKGPEWYSVQAVEMIHDKKWIQKDLPRLVATRHLKTVEVEDNSHSGLCSANAIASMLQHWCRGSPRSEIFSLGVSSEGWYGAPVGMFFSFPVTMTLSGSWQVVQDIEVTKETVEVIEACIMEQGQQFLLCMGDRRMSESPKILDQASQSNDTMSLWSQLSLGRRSTVGGHLSTRPAAEVGAKFQDDTEEGKISRDVLKEIQSLLEENTLTPADVTLDPEDTIVTDNLSQSDSHPPPTDEDNTSLEAVTIEEVSTAPKGS</sequence>
<proteinExistence type="inferred from homology"/>
<evidence type="ECO:0000259" key="4">
    <source>
        <dbReference type="Pfam" id="PF02866"/>
    </source>
</evidence>
<dbReference type="InterPro" id="IPR015955">
    <property type="entry name" value="Lactate_DH/Glyco_Ohase_4_C"/>
</dbReference>
<comment type="caution">
    <text evidence="5">The sequence shown here is derived from an EMBL/GenBank/DDBJ whole genome shotgun (WGS) entry which is preliminary data.</text>
</comment>
<dbReference type="InterPro" id="IPR036291">
    <property type="entry name" value="NAD(P)-bd_dom_sf"/>
</dbReference>
<dbReference type="Gene3D" id="3.40.50.720">
    <property type="entry name" value="NAD(P)-binding Rossmann-like Domain"/>
    <property type="match status" value="1"/>
</dbReference>
<organism evidence="5 6">
    <name type="scientific">Candidula unifasciata</name>
    <dbReference type="NCBI Taxonomy" id="100452"/>
    <lineage>
        <taxon>Eukaryota</taxon>
        <taxon>Metazoa</taxon>
        <taxon>Spiralia</taxon>
        <taxon>Lophotrochozoa</taxon>
        <taxon>Mollusca</taxon>
        <taxon>Gastropoda</taxon>
        <taxon>Heterobranchia</taxon>
        <taxon>Euthyneura</taxon>
        <taxon>Panpulmonata</taxon>
        <taxon>Eupulmonata</taxon>
        <taxon>Stylommatophora</taxon>
        <taxon>Helicina</taxon>
        <taxon>Helicoidea</taxon>
        <taxon>Geomitridae</taxon>
        <taxon>Candidula</taxon>
    </lineage>
</organism>
<dbReference type="SUPFAM" id="SSF56327">
    <property type="entry name" value="LDH C-terminal domain-like"/>
    <property type="match status" value="1"/>
</dbReference>
<reference evidence="5" key="1">
    <citation type="submission" date="2021-04" db="EMBL/GenBank/DDBJ databases">
        <authorList>
            <consortium name="Molecular Ecology Group"/>
        </authorList>
    </citation>
    <scope>NUCLEOTIDE SEQUENCE</scope>
</reference>